<name>A0A9D2PA41_9FIRM</name>
<evidence type="ECO:0000256" key="1">
    <source>
        <dbReference type="SAM" id="SignalP"/>
    </source>
</evidence>
<feature type="signal peptide" evidence="1">
    <location>
        <begin position="1"/>
        <end position="24"/>
    </location>
</feature>
<protein>
    <recommendedName>
        <fullName evidence="2">Tail specific protease domain-containing protein</fullName>
    </recommendedName>
</protein>
<evidence type="ECO:0000313" key="3">
    <source>
        <dbReference type="EMBL" id="HJC45153.1"/>
    </source>
</evidence>
<dbReference type="Proteomes" id="UP000823906">
    <property type="component" value="Unassembled WGS sequence"/>
</dbReference>
<comment type="caution">
    <text evidence="3">The sequence shown here is derived from an EMBL/GenBank/DDBJ whole genome shotgun (WGS) entry which is preliminary data.</text>
</comment>
<dbReference type="GO" id="GO:0006508">
    <property type="term" value="P:proteolysis"/>
    <property type="evidence" value="ECO:0007669"/>
    <property type="project" value="InterPro"/>
</dbReference>
<proteinExistence type="predicted"/>
<sequence>MKGFGRCCALALAACLALAGCAPALPPQPTLDELLAETNAAHQAIDNDGLKSEFIWRKPVDESGEPISASEINSYFTDIADLESVDPDLVLTQEQMIEDVTYLFDAIYSCYGNYDRMGGRAAFDAAEQAILKECAQHASLSVKEFQKLLVPHFSFVKDAHFQIHGQKTNPCWYPFFFREVAFYEDDGQYITENHKIVASVDGYDDLTELFKRSISPKGEIVYYPVLLKDSTTCDETLTIHYTDGGTQVLQCEPYDYQEQFENADQLAIPEVRYNNSIPILQVNAMQSQTDSDWYEGFQEGANILGGSPIGILDLRFNCGGQGAVVVEWLKNYAKTLVPSNSLFINAYSGKQMNSVRNLWVSNDNILIILTSKWTASAAEWMIDTAYNLENVLIIGDNTSGEMVGSIAYVQLKNSKLIMGIGSKENIIPDTNDYFEEFRGFYPDLWAPAGEAEELAVKLMENLGAVQAEGEAASPAA</sequence>
<dbReference type="GO" id="GO:0008236">
    <property type="term" value="F:serine-type peptidase activity"/>
    <property type="evidence" value="ECO:0007669"/>
    <property type="project" value="InterPro"/>
</dbReference>
<dbReference type="Gene3D" id="3.90.226.10">
    <property type="entry name" value="2-enoyl-CoA Hydratase, Chain A, domain 1"/>
    <property type="match status" value="1"/>
</dbReference>
<reference evidence="3" key="1">
    <citation type="journal article" date="2021" name="PeerJ">
        <title>Extensive microbial diversity within the chicken gut microbiome revealed by metagenomics and culture.</title>
        <authorList>
            <person name="Gilroy R."/>
            <person name="Ravi A."/>
            <person name="Getino M."/>
            <person name="Pursley I."/>
            <person name="Horton D.L."/>
            <person name="Alikhan N.F."/>
            <person name="Baker D."/>
            <person name="Gharbi K."/>
            <person name="Hall N."/>
            <person name="Watson M."/>
            <person name="Adriaenssens E.M."/>
            <person name="Foster-Nyarko E."/>
            <person name="Jarju S."/>
            <person name="Secka A."/>
            <person name="Antonio M."/>
            <person name="Oren A."/>
            <person name="Chaudhuri R.R."/>
            <person name="La Ragione R."/>
            <person name="Hildebrand F."/>
            <person name="Pallen M.J."/>
        </authorList>
    </citation>
    <scope>NUCLEOTIDE SEQUENCE</scope>
    <source>
        <strain evidence="3">ChiSjej5B23-2810</strain>
    </source>
</reference>
<feature type="chain" id="PRO_5039154874" description="Tail specific protease domain-containing protein" evidence="1">
    <location>
        <begin position="25"/>
        <end position="476"/>
    </location>
</feature>
<feature type="domain" description="Tail specific protease" evidence="2">
    <location>
        <begin position="279"/>
        <end position="432"/>
    </location>
</feature>
<gene>
    <name evidence="3" type="ORF">H9703_03305</name>
</gene>
<dbReference type="SUPFAM" id="SSF52096">
    <property type="entry name" value="ClpP/crotonase"/>
    <property type="match status" value="1"/>
</dbReference>
<dbReference type="InterPro" id="IPR029045">
    <property type="entry name" value="ClpP/crotonase-like_dom_sf"/>
</dbReference>
<organism evidence="3 4">
    <name type="scientific">Candidatus Faecalibacterium faecigallinarum</name>
    <dbReference type="NCBI Taxonomy" id="2838577"/>
    <lineage>
        <taxon>Bacteria</taxon>
        <taxon>Bacillati</taxon>
        <taxon>Bacillota</taxon>
        <taxon>Clostridia</taxon>
        <taxon>Eubacteriales</taxon>
        <taxon>Oscillospiraceae</taxon>
        <taxon>Faecalibacterium</taxon>
    </lineage>
</organism>
<evidence type="ECO:0000259" key="2">
    <source>
        <dbReference type="Pfam" id="PF03572"/>
    </source>
</evidence>
<dbReference type="AlphaFoldDB" id="A0A9D2PA41"/>
<reference evidence="3" key="2">
    <citation type="submission" date="2021-04" db="EMBL/GenBank/DDBJ databases">
        <authorList>
            <person name="Gilroy R."/>
        </authorList>
    </citation>
    <scope>NUCLEOTIDE SEQUENCE</scope>
    <source>
        <strain evidence="3">ChiSjej5B23-2810</strain>
    </source>
</reference>
<dbReference type="EMBL" id="DWWN01000028">
    <property type="protein sequence ID" value="HJC45153.1"/>
    <property type="molecule type" value="Genomic_DNA"/>
</dbReference>
<dbReference type="PROSITE" id="PS51257">
    <property type="entry name" value="PROKAR_LIPOPROTEIN"/>
    <property type="match status" value="1"/>
</dbReference>
<keyword evidence="1" id="KW-0732">Signal</keyword>
<evidence type="ECO:0000313" key="4">
    <source>
        <dbReference type="Proteomes" id="UP000823906"/>
    </source>
</evidence>
<accession>A0A9D2PA41</accession>
<dbReference type="Pfam" id="PF03572">
    <property type="entry name" value="Peptidase_S41"/>
    <property type="match status" value="1"/>
</dbReference>
<dbReference type="InterPro" id="IPR005151">
    <property type="entry name" value="Tail-specific_protease"/>
</dbReference>